<evidence type="ECO:0000313" key="3">
    <source>
        <dbReference type="EMBL" id="MCU5745655.1"/>
    </source>
</evidence>
<keyword evidence="4" id="KW-1185">Reference proteome</keyword>
<dbReference type="EMBL" id="JAOPKZ010000004">
    <property type="protein sequence ID" value="MCU5745655.1"/>
    <property type="molecule type" value="Genomic_DNA"/>
</dbReference>
<dbReference type="RefSeq" id="WP_262855026.1">
    <property type="nucleotide sequence ID" value="NZ_JAOPKZ010000004.1"/>
</dbReference>
<dbReference type="Proteomes" id="UP001209553">
    <property type="component" value="Unassembled WGS sequence"/>
</dbReference>
<sequence length="143" mass="16587">MSSKLEKIIGWIGVGLSAIYTFFMLLIVISLYIPQTKKEIINQFKEQNQSISVDQITFVCSYILVGLLFSTIFALIALLIIKQKRVLSSMLLIAMALVGLFTYNWIAAILWLISGILLITRHHRNKRHSDRFNRYHFEAPERR</sequence>
<gene>
    <name evidence="3" type="ORF">N9R04_02820</name>
</gene>
<evidence type="ECO:0000256" key="1">
    <source>
        <dbReference type="SAM" id="Phobius"/>
    </source>
</evidence>
<reference evidence="3 4" key="1">
    <citation type="journal article" date="2023" name="Int. J. Syst. Evol. Microbiol.">
        <title>Streptococcus sciuri sp. nov., Staphylococcus marylandisciuri sp. nov. and Staphylococcus americanisciuri sp. nov., isolated from faeces of eastern grey squirrel (Sciurus carolinensis).</title>
        <authorList>
            <person name="Volokhov D.V."/>
            <person name="Zagorodnyaya T.A."/>
            <person name="Furtak V.A."/>
            <person name="Nattanmai G."/>
            <person name="Randall L."/>
            <person name="Jose S."/>
            <person name="Gao Y."/>
            <person name="Eisenberg T."/>
            <person name="Delmonte P."/>
            <person name="Blom J."/>
            <person name="Mitchell K.K."/>
        </authorList>
    </citation>
    <scope>NUCLEOTIDE SEQUENCE [LARGE SCALE GENOMIC DNA]</scope>
    <source>
        <strain evidence="3 4">SQ8-PEA</strain>
    </source>
</reference>
<feature type="transmembrane region" description="Helical" evidence="1">
    <location>
        <begin position="93"/>
        <end position="119"/>
    </location>
</feature>
<organism evidence="3 4">
    <name type="scientific">Staphylococcus marylandisciuri</name>
    <dbReference type="NCBI Taxonomy" id="2981529"/>
    <lineage>
        <taxon>Bacteria</taxon>
        <taxon>Bacillati</taxon>
        <taxon>Bacillota</taxon>
        <taxon>Bacilli</taxon>
        <taxon>Bacillales</taxon>
        <taxon>Staphylococcaceae</taxon>
        <taxon>Staphylococcus</taxon>
    </lineage>
</organism>
<keyword evidence="1" id="KW-0812">Transmembrane</keyword>
<name>A0ABT2QNX4_9STAP</name>
<evidence type="ECO:0000313" key="4">
    <source>
        <dbReference type="Proteomes" id="UP001209553"/>
    </source>
</evidence>
<feature type="domain" description="DUF4064" evidence="2">
    <location>
        <begin position="3"/>
        <end position="102"/>
    </location>
</feature>
<evidence type="ECO:0000259" key="2">
    <source>
        <dbReference type="Pfam" id="PF13273"/>
    </source>
</evidence>
<keyword evidence="1" id="KW-0472">Membrane</keyword>
<feature type="transmembrane region" description="Helical" evidence="1">
    <location>
        <begin position="12"/>
        <end position="34"/>
    </location>
</feature>
<dbReference type="Pfam" id="PF13273">
    <property type="entry name" value="DUF4064"/>
    <property type="match status" value="1"/>
</dbReference>
<dbReference type="InterPro" id="IPR025273">
    <property type="entry name" value="DUF4064"/>
</dbReference>
<protein>
    <submittedName>
        <fullName evidence="3">DUF4064 domain-containing protein</fullName>
    </submittedName>
</protein>
<proteinExistence type="predicted"/>
<feature type="transmembrane region" description="Helical" evidence="1">
    <location>
        <begin position="55"/>
        <end position="81"/>
    </location>
</feature>
<accession>A0ABT2QNX4</accession>
<comment type="caution">
    <text evidence="3">The sequence shown here is derived from an EMBL/GenBank/DDBJ whole genome shotgun (WGS) entry which is preliminary data.</text>
</comment>
<keyword evidence="1" id="KW-1133">Transmembrane helix</keyword>